<dbReference type="Gene3D" id="1.25.40.10">
    <property type="entry name" value="Tetratricopeptide repeat domain"/>
    <property type="match status" value="1"/>
</dbReference>
<comment type="similarity">
    <text evidence="1">Belongs to the aspartyl/asparaginyl beta-hydroxylase family.</text>
</comment>
<keyword evidence="2" id="KW-0223">Dioxygenase</keyword>
<dbReference type="PANTHER" id="PTHR46332:SF5">
    <property type="entry name" value="ASPARTATE BETA-HYDROXYLASE DOMAIN CONTAINING 2"/>
    <property type="match status" value="1"/>
</dbReference>
<dbReference type="Pfam" id="PF05118">
    <property type="entry name" value="Asp_Arg_Hydrox"/>
    <property type="match status" value="1"/>
</dbReference>
<evidence type="ECO:0000313" key="5">
    <source>
        <dbReference type="EMBL" id="ASG22044.1"/>
    </source>
</evidence>
<dbReference type="GO" id="GO:0051213">
    <property type="term" value="F:dioxygenase activity"/>
    <property type="evidence" value="ECO:0007669"/>
    <property type="project" value="UniProtKB-KW"/>
</dbReference>
<dbReference type="InterPro" id="IPR019734">
    <property type="entry name" value="TPR_rpt"/>
</dbReference>
<dbReference type="InterPro" id="IPR011990">
    <property type="entry name" value="TPR-like_helical_dom_sf"/>
</dbReference>
<dbReference type="Gene3D" id="2.60.120.330">
    <property type="entry name" value="B-lactam Antibiotic, Isopenicillin N Synthase, Chain"/>
    <property type="match status" value="1"/>
</dbReference>
<dbReference type="InterPro" id="IPR007803">
    <property type="entry name" value="Asp/Arg/Pro-Hydrxlase"/>
</dbReference>
<sequence length="427" mass="47016">MAVLRRLQRGATMQPDVSAQRSNAAAMAAMKSGNYADAHAILEEALRQSPGELSLWLNLAAARRAMGRHADALAAVDHVLTVEPRLFMALLMRASLLQALGRKREAGEAYGVAVALGETQQNLDPPTQRALDQARKAHAAHVQEMADFLRPVVDQGAARGTSADARRMAFFTDQVLGRRKVYTQQPTHYHYPDMPAIEFYDREECPWLPTLEAATADIQAELAAILAEEALADAFVPYIDYRDGLPLDQWAELNRSPRWSAFHLLQHGLPVPGNADRAPKTMAVLEQMPQPRMIRRSPAAMFSILKPRTRIPPHTGVANTRLVVHLPLVVPPGCGFRVGNQTREWKVGVGWAFDDTIEHEAWNDSDQVRVVMIFDIWSPRLSVAERDFIAHIMAAMDDFQAQQTEAAGGFGATPLTPKAAGGGFSSL</sequence>
<dbReference type="SUPFAM" id="SSF51197">
    <property type="entry name" value="Clavaminate synthase-like"/>
    <property type="match status" value="1"/>
</dbReference>
<protein>
    <submittedName>
        <fullName evidence="5">Aspartyl beta-hydroxylase</fullName>
    </submittedName>
</protein>
<organism evidence="5 6">
    <name type="scientific">Nitrospirillum viridazoti CBAmc</name>
    <dbReference type="NCBI Taxonomy" id="1441467"/>
    <lineage>
        <taxon>Bacteria</taxon>
        <taxon>Pseudomonadati</taxon>
        <taxon>Pseudomonadota</taxon>
        <taxon>Alphaproteobacteria</taxon>
        <taxon>Rhodospirillales</taxon>
        <taxon>Azospirillaceae</taxon>
        <taxon>Nitrospirillum</taxon>
        <taxon>Nitrospirillum viridazoti</taxon>
    </lineage>
</organism>
<evidence type="ECO:0000256" key="3">
    <source>
        <dbReference type="ARBA" id="ARBA00023002"/>
    </source>
</evidence>
<dbReference type="GO" id="GO:0016020">
    <property type="term" value="C:membrane"/>
    <property type="evidence" value="ECO:0007669"/>
    <property type="project" value="TreeGrafter"/>
</dbReference>
<dbReference type="Proteomes" id="UP000197153">
    <property type="component" value="Chromosome 2"/>
</dbReference>
<feature type="domain" description="Aspartyl/asparaginy/proline hydroxylase" evidence="4">
    <location>
        <begin position="216"/>
        <end position="379"/>
    </location>
</feature>
<dbReference type="KEGG" id="nao:Y958_13705"/>
<dbReference type="EMBL" id="CP022111">
    <property type="protein sequence ID" value="ASG22044.1"/>
    <property type="molecule type" value="Genomic_DNA"/>
</dbReference>
<dbReference type="AlphaFoldDB" id="A0A248JUZ6"/>
<keyword evidence="6" id="KW-1185">Reference proteome</keyword>
<reference evidence="5 6" key="1">
    <citation type="submission" date="2017-06" db="EMBL/GenBank/DDBJ databases">
        <title>Complete genome sequence of Nitrospirillum amazonense strain CBAmC, an endophytic nitrogen-fixing and plant growth-promoting bacterium, isolated from sugarcane.</title>
        <authorList>
            <person name="Schwab S."/>
            <person name="dos Santos Teixeira K.R."/>
            <person name="Simoes Araujo J.L."/>
            <person name="Soares Vidal M."/>
            <person name="Borges de Freitas H.R."/>
            <person name="Rivello Crivelaro A.L."/>
            <person name="Bueno de Camargo Nunes A."/>
            <person name="dos Santos C.M."/>
            <person name="Palmeira da Silva Rosa D."/>
            <person name="da Silva Padilha D."/>
            <person name="da Silva E."/>
            <person name="Araujo Terra L."/>
            <person name="Soares Mendes V."/>
            <person name="Farinelli L."/>
            <person name="Magalhaes Cruz L."/>
            <person name="Baldani J.I."/>
        </authorList>
    </citation>
    <scope>NUCLEOTIDE SEQUENCE [LARGE SCALE GENOMIC DNA]</scope>
    <source>
        <strain evidence="5 6">CBAmC</strain>
    </source>
</reference>
<dbReference type="PANTHER" id="PTHR46332">
    <property type="entry name" value="ASPARTATE BETA-HYDROXYLASE DOMAIN-CONTAINING PROTEIN 2"/>
    <property type="match status" value="1"/>
</dbReference>
<dbReference type="InterPro" id="IPR027443">
    <property type="entry name" value="IPNS-like_sf"/>
</dbReference>
<evidence type="ECO:0000313" key="6">
    <source>
        <dbReference type="Proteomes" id="UP000197153"/>
    </source>
</evidence>
<evidence type="ECO:0000256" key="1">
    <source>
        <dbReference type="ARBA" id="ARBA00007730"/>
    </source>
</evidence>
<dbReference type="InterPro" id="IPR051821">
    <property type="entry name" value="Asp/Asn_beta-hydroxylase"/>
</dbReference>
<proteinExistence type="inferred from homology"/>
<evidence type="ECO:0000259" key="4">
    <source>
        <dbReference type="Pfam" id="PF05118"/>
    </source>
</evidence>
<dbReference type="Pfam" id="PF14559">
    <property type="entry name" value="TPR_19"/>
    <property type="match status" value="1"/>
</dbReference>
<dbReference type="SMART" id="SM00028">
    <property type="entry name" value="TPR"/>
    <property type="match status" value="2"/>
</dbReference>
<accession>A0A248JUZ6</accession>
<keyword evidence="3" id="KW-0560">Oxidoreductase</keyword>
<name>A0A248JUZ6_9PROT</name>
<evidence type="ECO:0000256" key="2">
    <source>
        <dbReference type="ARBA" id="ARBA00022964"/>
    </source>
</evidence>
<gene>
    <name evidence="5" type="ORF">Y958_13705</name>
</gene>
<dbReference type="SUPFAM" id="SSF48452">
    <property type="entry name" value="TPR-like"/>
    <property type="match status" value="1"/>
</dbReference>